<dbReference type="AlphaFoldDB" id="A0AAN7S5H1"/>
<dbReference type="SMART" id="SM00325">
    <property type="entry name" value="RhoGEF"/>
    <property type="match status" value="1"/>
</dbReference>
<evidence type="ECO:0000259" key="13">
    <source>
        <dbReference type="PROSITE" id="PS50003"/>
    </source>
</evidence>
<keyword evidence="5" id="KW-0964">Secreted</keyword>
<dbReference type="GO" id="GO:0005576">
    <property type="term" value="C:extracellular region"/>
    <property type="evidence" value="ECO:0007669"/>
    <property type="project" value="UniProtKB-SubCell"/>
</dbReference>
<evidence type="ECO:0000256" key="5">
    <source>
        <dbReference type="ARBA" id="ARBA00022525"/>
    </source>
</evidence>
<keyword evidence="17" id="KW-1185">Reference proteome</keyword>
<keyword evidence="9" id="KW-0379">Hydroxylation</keyword>
<evidence type="ECO:0000259" key="15">
    <source>
        <dbReference type="PROSITE" id="PS50871"/>
    </source>
</evidence>
<dbReference type="FunFam" id="2.30.30.40:FF:000077">
    <property type="entry name" value="spermatogenesis-associated protein 13 isoform X2"/>
    <property type="match status" value="1"/>
</dbReference>
<dbReference type="PANTHER" id="PTHR47544">
    <property type="entry name" value="RHO GUANINE NUCLEOTIDE EXCHANGE FACTOR 4"/>
    <property type="match status" value="1"/>
</dbReference>
<comment type="caution">
    <text evidence="16">The sequence shown here is derived from an EMBL/GenBank/DDBJ whole genome shotgun (WGS) entry which is preliminary data.</text>
</comment>
<evidence type="ECO:0000259" key="12">
    <source>
        <dbReference type="PROSITE" id="PS50002"/>
    </source>
</evidence>
<feature type="domain" description="DH" evidence="14">
    <location>
        <begin position="153"/>
        <end position="337"/>
    </location>
</feature>
<feature type="region of interest" description="Disordered" evidence="11">
    <location>
        <begin position="1153"/>
        <end position="1184"/>
    </location>
</feature>
<proteinExistence type="predicted"/>
<dbReference type="PANTHER" id="PTHR47544:SF5">
    <property type="entry name" value="SPERMATOGENESIS-ASSOCIATED 13"/>
    <property type="match status" value="1"/>
</dbReference>
<dbReference type="PRINTS" id="PR00007">
    <property type="entry name" value="COMPLEMNTC1Q"/>
</dbReference>
<dbReference type="SUPFAM" id="SSF48065">
    <property type="entry name" value="DBL homology domain (DH-domain)"/>
    <property type="match status" value="1"/>
</dbReference>
<dbReference type="GO" id="GO:0005085">
    <property type="term" value="F:guanyl-nucleotide exchange factor activity"/>
    <property type="evidence" value="ECO:0007669"/>
    <property type="project" value="UniProtKB-KW"/>
</dbReference>
<dbReference type="SMART" id="SM00110">
    <property type="entry name" value="C1Q"/>
    <property type="match status" value="1"/>
</dbReference>
<evidence type="ECO:0000256" key="7">
    <source>
        <dbReference type="ARBA" id="ARBA00022729"/>
    </source>
</evidence>
<sequence length="1184" mass="134344">MARFWSLESLQMDGGTESSALVDDNGSEEDYSYEELCQATPRYLQPGGEQLAINELISDGSIVYAEALWDHVTMDDQELGFKAGDVIRVLEASNKDWWWGRNEDKEAWFPASFVRLRVNQEEVPENCSSIQDEEQDADISKHRQKIAENKDQMRTNVIQEIMNTERVYIKHLKDICEGYIRQCRKHTGMFTAVQLNTIFGNIEDIYKFQRKFLKDLEKQYNKEEPHLSEIGSCFLQHQEGFAIYSEYCNNHPSACIELSKLMKQGKYRHFFEACRLLQQMIDIAIDGFLLTPVQKICKYPLQLAELLKYTTQEHSDYNNIKAAYEAMKNVACLINERKRRLESIDKIARWQVSIVDWEGPDVLARSSELIHSGELTKISKQGKSQQRTFFLFDHQLVFCKKDLLRRDILYYKDRIDMDEMEIVDTEDGRDKDFNINVKNAFKIINRATEEIHLFCAKKQEDKKRWMEACESERRRVQEDKEMGVSYNGCPVPPPHQSLHPIHQRHITVPTSIPQQQVFALAEPKRKPSLFWHTFNKLTPFKNANQQQQTKRDFAAQQKHKNRTSVPKGILASLAILGTMAYLVVMDVTVQKARREIQALQRDLGRLDWWAEANCMRFNKAKCKVLHLGHSNPMQRYRLGEEWLESCLAEKDLGVLVDSQLSVSRQCAQVAKKANSILSCIRNSVASRTREVIVPLYSALVRLHLESCVQFWAPHYKRDIEVLERVQRRATKLVKGLENKSCEERLRELGLFSLEKRRLRGDLIALYSYLKGGCREVGVGLFSQVTSDGTRGNGLELRQGRFRLDVRKNSFTEGVVKHWNRLSREVVESPSLEAKQDFLAVQEKMVQMERKANELLRKTRHLQLPQERANGTVEEKGNKGDKGERGQPGKLGPKGITGSMGYKGQKGELGLQGQKGLKGDIGPIGPKGTKGEIGHPGRVGFPGPIGPTGNPGPKGNPGDLGPPGKPGAQGERGLKGDRGDKGNVGAPAVLPRSAFSVGLTIATKFPPPNRPIKFDKVLYNSLNDYNSVTGKFTCKYPGVYYFTYHITVYSRNVRVALVKNGIKMLHTVDRYQSGEDQASGATILELQGGDEVWLQAHHGETFNGLFADADDDTTFSGFLLFSTSDPLEPLPSPAIMKQRCQLTQVSIMKFSANQRRSMRPGFPSPRTLPGRQGIVGTSVPTVVEP</sequence>
<evidence type="ECO:0000256" key="8">
    <source>
        <dbReference type="ARBA" id="ARBA00023119"/>
    </source>
</evidence>
<evidence type="ECO:0008006" key="18">
    <source>
        <dbReference type="Google" id="ProtNLM"/>
    </source>
</evidence>
<feature type="domain" description="SH3" evidence="12">
    <location>
        <begin position="60"/>
        <end position="119"/>
    </location>
</feature>
<dbReference type="FunFam" id="1.20.900.10:FF:000002">
    <property type="entry name" value="Rho guanine nucleotide exchange factor 9"/>
    <property type="match status" value="1"/>
</dbReference>
<dbReference type="CDD" id="cd11973">
    <property type="entry name" value="SH3_ASEF"/>
    <property type="match status" value="1"/>
</dbReference>
<evidence type="ECO:0000256" key="6">
    <source>
        <dbReference type="ARBA" id="ARBA00022658"/>
    </source>
</evidence>
<dbReference type="Pfam" id="PF00386">
    <property type="entry name" value="C1q"/>
    <property type="match status" value="1"/>
</dbReference>
<dbReference type="GO" id="GO:0005581">
    <property type="term" value="C:collagen trimer"/>
    <property type="evidence" value="ECO:0007669"/>
    <property type="project" value="UniProtKB-KW"/>
</dbReference>
<evidence type="ECO:0000256" key="10">
    <source>
        <dbReference type="PROSITE-ProRule" id="PRU00192"/>
    </source>
</evidence>
<evidence type="ECO:0000256" key="2">
    <source>
        <dbReference type="ARBA" id="ARBA00004613"/>
    </source>
</evidence>
<dbReference type="SMART" id="SM00326">
    <property type="entry name" value="SH3"/>
    <property type="match status" value="1"/>
</dbReference>
<dbReference type="InterPro" id="IPR001849">
    <property type="entry name" value="PH_domain"/>
</dbReference>
<evidence type="ECO:0000313" key="16">
    <source>
        <dbReference type="EMBL" id="KAK4832819.1"/>
    </source>
</evidence>
<organism evidence="16 17">
    <name type="scientific">Mycteria americana</name>
    <name type="common">Wood stork</name>
    <dbReference type="NCBI Taxonomy" id="33587"/>
    <lineage>
        <taxon>Eukaryota</taxon>
        <taxon>Metazoa</taxon>
        <taxon>Chordata</taxon>
        <taxon>Craniata</taxon>
        <taxon>Vertebrata</taxon>
        <taxon>Euteleostomi</taxon>
        <taxon>Archelosauria</taxon>
        <taxon>Archosauria</taxon>
        <taxon>Dinosauria</taxon>
        <taxon>Saurischia</taxon>
        <taxon>Theropoda</taxon>
        <taxon>Coelurosauria</taxon>
        <taxon>Aves</taxon>
        <taxon>Neognathae</taxon>
        <taxon>Neoaves</taxon>
        <taxon>Aequornithes</taxon>
        <taxon>Ciconiiformes</taxon>
        <taxon>Ciconiidae</taxon>
        <taxon>Mycteria</taxon>
    </lineage>
</organism>
<dbReference type="Pfam" id="PF00018">
    <property type="entry name" value="SH3_1"/>
    <property type="match status" value="1"/>
</dbReference>
<dbReference type="Gene3D" id="2.30.29.30">
    <property type="entry name" value="Pleckstrin-homology domain (PH domain)/Phosphotyrosine-binding domain (PTB)"/>
    <property type="match status" value="1"/>
</dbReference>
<keyword evidence="3 10" id="KW-0728">SH3 domain</keyword>
<keyword evidence="7" id="KW-0732">Signal</keyword>
<feature type="domain" description="PH" evidence="13">
    <location>
        <begin position="368"/>
        <end position="474"/>
    </location>
</feature>
<dbReference type="CDD" id="cd01224">
    <property type="entry name" value="PH_Collybistin_ASEF"/>
    <property type="match status" value="1"/>
</dbReference>
<dbReference type="PROSITE" id="PS50010">
    <property type="entry name" value="DH_2"/>
    <property type="match status" value="1"/>
</dbReference>
<dbReference type="SMART" id="SM00233">
    <property type="entry name" value="PH"/>
    <property type="match status" value="1"/>
</dbReference>
<keyword evidence="8" id="KW-0176">Collagen</keyword>
<dbReference type="Gene3D" id="2.30.30.40">
    <property type="entry name" value="SH3 Domains"/>
    <property type="match status" value="1"/>
</dbReference>
<dbReference type="SUPFAM" id="SSF50044">
    <property type="entry name" value="SH3-domain"/>
    <property type="match status" value="1"/>
</dbReference>
<feature type="domain" description="C1q" evidence="15">
    <location>
        <begin position="987"/>
        <end position="1125"/>
    </location>
</feature>
<dbReference type="InterPro" id="IPR008983">
    <property type="entry name" value="Tumour_necrosis_fac-like_dom"/>
</dbReference>
<dbReference type="EMBL" id="JAUNZN010000001">
    <property type="protein sequence ID" value="KAK4832819.1"/>
    <property type="molecule type" value="Genomic_DNA"/>
</dbReference>
<dbReference type="Pfam" id="PF22697">
    <property type="entry name" value="SOS1_NGEF_PH"/>
    <property type="match status" value="1"/>
</dbReference>
<keyword evidence="6" id="KW-0344">Guanine-nucleotide releasing factor</keyword>
<evidence type="ECO:0000256" key="3">
    <source>
        <dbReference type="ARBA" id="ARBA00022443"/>
    </source>
</evidence>
<evidence type="ECO:0000259" key="14">
    <source>
        <dbReference type="PROSITE" id="PS50010"/>
    </source>
</evidence>
<dbReference type="InterPro" id="IPR036028">
    <property type="entry name" value="SH3-like_dom_sf"/>
</dbReference>
<dbReference type="CDD" id="cd00160">
    <property type="entry name" value="RhoGEF"/>
    <property type="match status" value="1"/>
</dbReference>
<dbReference type="Gene3D" id="1.20.900.10">
    <property type="entry name" value="Dbl homology (DH) domain"/>
    <property type="match status" value="1"/>
</dbReference>
<dbReference type="InterPro" id="IPR011993">
    <property type="entry name" value="PH-like_dom_sf"/>
</dbReference>
<feature type="compositionally biased region" description="Basic and acidic residues" evidence="11">
    <location>
        <begin position="872"/>
        <end position="886"/>
    </location>
</feature>
<dbReference type="Proteomes" id="UP001333110">
    <property type="component" value="Unassembled WGS sequence"/>
</dbReference>
<dbReference type="PROSITE" id="PS50002">
    <property type="entry name" value="SH3"/>
    <property type="match status" value="1"/>
</dbReference>
<dbReference type="InterPro" id="IPR001452">
    <property type="entry name" value="SH3_domain"/>
</dbReference>
<dbReference type="GO" id="GO:0005737">
    <property type="term" value="C:cytoplasm"/>
    <property type="evidence" value="ECO:0007669"/>
    <property type="project" value="UniProtKB-SubCell"/>
</dbReference>
<evidence type="ECO:0000256" key="1">
    <source>
        <dbReference type="ARBA" id="ARBA00004496"/>
    </source>
</evidence>
<dbReference type="InterPro" id="IPR000219">
    <property type="entry name" value="DH_dom"/>
</dbReference>
<dbReference type="FunFam" id="2.60.120.40:FF:000001">
    <property type="entry name" value="Complement C1q B chain"/>
    <property type="match status" value="1"/>
</dbReference>
<evidence type="ECO:0000256" key="9">
    <source>
        <dbReference type="ARBA" id="ARBA00023278"/>
    </source>
</evidence>
<evidence type="ECO:0000256" key="4">
    <source>
        <dbReference type="ARBA" id="ARBA00022490"/>
    </source>
</evidence>
<dbReference type="Gene3D" id="2.60.120.40">
    <property type="match status" value="1"/>
</dbReference>
<protein>
    <recommendedName>
        <fullName evidence="18">Spermatogenesis-associated protein 13</fullName>
    </recommendedName>
</protein>
<dbReference type="InterPro" id="IPR055251">
    <property type="entry name" value="SOS1_NGEF_PH"/>
</dbReference>
<name>A0AAN7S5H1_MYCAM</name>
<dbReference type="PROSITE" id="PS50003">
    <property type="entry name" value="PH_DOMAIN"/>
    <property type="match status" value="1"/>
</dbReference>
<feature type="region of interest" description="Disordered" evidence="11">
    <location>
        <begin position="863"/>
        <end position="986"/>
    </location>
</feature>
<dbReference type="InterPro" id="IPR035899">
    <property type="entry name" value="DBL_dom_sf"/>
</dbReference>
<dbReference type="InterPro" id="IPR008160">
    <property type="entry name" value="Collagen"/>
</dbReference>
<dbReference type="SUPFAM" id="SSF50729">
    <property type="entry name" value="PH domain-like"/>
    <property type="match status" value="1"/>
</dbReference>
<evidence type="ECO:0000313" key="17">
    <source>
        <dbReference type="Proteomes" id="UP001333110"/>
    </source>
</evidence>
<dbReference type="SUPFAM" id="SSF49842">
    <property type="entry name" value="TNF-like"/>
    <property type="match status" value="1"/>
</dbReference>
<feature type="compositionally biased region" description="Basic and acidic residues" evidence="11">
    <location>
        <begin position="971"/>
        <end position="980"/>
    </location>
</feature>
<gene>
    <name evidence="16" type="ORF">QYF61_025687</name>
</gene>
<dbReference type="Pfam" id="PF01391">
    <property type="entry name" value="Collagen"/>
    <property type="match status" value="1"/>
</dbReference>
<comment type="subcellular location">
    <subcellularLocation>
        <location evidence="1">Cytoplasm</location>
    </subcellularLocation>
    <subcellularLocation>
        <location evidence="2">Secreted</location>
    </subcellularLocation>
</comment>
<accession>A0AAN7S5H1</accession>
<evidence type="ECO:0000256" key="11">
    <source>
        <dbReference type="SAM" id="MobiDB-lite"/>
    </source>
</evidence>
<dbReference type="Pfam" id="PF00621">
    <property type="entry name" value="RhoGEF"/>
    <property type="match status" value="1"/>
</dbReference>
<dbReference type="PROSITE" id="PS50871">
    <property type="entry name" value="C1Q"/>
    <property type="match status" value="1"/>
</dbReference>
<dbReference type="InterPro" id="IPR001073">
    <property type="entry name" value="C1q_dom"/>
</dbReference>
<keyword evidence="4" id="KW-0963">Cytoplasm</keyword>
<reference evidence="16 17" key="1">
    <citation type="journal article" date="2023" name="J. Hered.">
        <title>Chromosome-level genome of the wood stork (Mycteria americana) provides insight into avian chromosome evolution.</title>
        <authorList>
            <person name="Flamio R. Jr."/>
            <person name="Ramstad K.M."/>
        </authorList>
    </citation>
    <scope>NUCLEOTIDE SEQUENCE [LARGE SCALE GENOMIC DNA]</scope>
    <source>
        <strain evidence="16">JAX WOST 10</strain>
    </source>
</reference>
<feature type="compositionally biased region" description="Low complexity" evidence="11">
    <location>
        <begin position="946"/>
        <end position="958"/>
    </location>
</feature>